<dbReference type="OrthoDB" id="687730at2759"/>
<dbReference type="Proteomes" id="UP000310158">
    <property type="component" value="Unassembled WGS sequence"/>
</dbReference>
<organism evidence="2 3">
    <name type="scientific">Bondarzewia mesenterica</name>
    <dbReference type="NCBI Taxonomy" id="1095465"/>
    <lineage>
        <taxon>Eukaryota</taxon>
        <taxon>Fungi</taxon>
        <taxon>Dikarya</taxon>
        <taxon>Basidiomycota</taxon>
        <taxon>Agaricomycotina</taxon>
        <taxon>Agaricomycetes</taxon>
        <taxon>Russulales</taxon>
        <taxon>Bondarzewiaceae</taxon>
        <taxon>Bondarzewia</taxon>
    </lineage>
</organism>
<dbReference type="SMART" id="SM00240">
    <property type="entry name" value="FHA"/>
    <property type="match status" value="1"/>
</dbReference>
<evidence type="ECO:0000259" key="1">
    <source>
        <dbReference type="PROSITE" id="PS50006"/>
    </source>
</evidence>
<sequence length="153" mass="16634">MNFMLSKTISLSPVDGSAPFLTKYIALNGGPAILGREKIAGNGSAAATNGLFPIVGDEFTDLPISIVHAELYAENGHIYIRDLDSVHGTWVDGEKVTTARPLDTGSIIVSLRLSLAPNKLACEQLTYVLDVDRNLAYRSSDHKAHQRPYRTTH</sequence>
<feature type="domain" description="FHA" evidence="1">
    <location>
        <begin position="32"/>
        <end position="96"/>
    </location>
</feature>
<proteinExistence type="predicted"/>
<protein>
    <recommendedName>
        <fullName evidence="1">FHA domain-containing protein</fullName>
    </recommendedName>
</protein>
<dbReference type="InterPro" id="IPR008984">
    <property type="entry name" value="SMAD_FHA_dom_sf"/>
</dbReference>
<dbReference type="SUPFAM" id="SSF49879">
    <property type="entry name" value="SMAD/FHA domain"/>
    <property type="match status" value="1"/>
</dbReference>
<comment type="caution">
    <text evidence="2">The sequence shown here is derived from an EMBL/GenBank/DDBJ whole genome shotgun (WGS) entry which is preliminary data.</text>
</comment>
<dbReference type="InterPro" id="IPR000253">
    <property type="entry name" value="FHA_dom"/>
</dbReference>
<dbReference type="EMBL" id="SGPL01000846">
    <property type="protein sequence ID" value="THH06747.1"/>
    <property type="molecule type" value="Genomic_DNA"/>
</dbReference>
<dbReference type="PROSITE" id="PS50006">
    <property type="entry name" value="FHA_DOMAIN"/>
    <property type="match status" value="1"/>
</dbReference>
<evidence type="ECO:0000313" key="3">
    <source>
        <dbReference type="Proteomes" id="UP000310158"/>
    </source>
</evidence>
<dbReference type="AlphaFoldDB" id="A0A4S4L619"/>
<keyword evidence="3" id="KW-1185">Reference proteome</keyword>
<dbReference type="Gene3D" id="2.60.200.20">
    <property type="match status" value="1"/>
</dbReference>
<evidence type="ECO:0000313" key="2">
    <source>
        <dbReference type="EMBL" id="THH06747.1"/>
    </source>
</evidence>
<gene>
    <name evidence="2" type="ORF">EW146_g9514</name>
</gene>
<reference evidence="2 3" key="1">
    <citation type="submission" date="2019-02" db="EMBL/GenBank/DDBJ databases">
        <title>Genome sequencing of the rare red list fungi Bondarzewia mesenterica.</title>
        <authorList>
            <person name="Buettner E."/>
            <person name="Kellner H."/>
        </authorList>
    </citation>
    <scope>NUCLEOTIDE SEQUENCE [LARGE SCALE GENOMIC DNA]</scope>
    <source>
        <strain evidence="2 3">DSM 108281</strain>
    </source>
</reference>
<dbReference type="Pfam" id="PF00498">
    <property type="entry name" value="FHA"/>
    <property type="match status" value="1"/>
</dbReference>
<dbReference type="CDD" id="cd00060">
    <property type="entry name" value="FHA"/>
    <property type="match status" value="1"/>
</dbReference>
<accession>A0A4S4L619</accession>
<name>A0A4S4L619_9AGAM</name>